<proteinExistence type="inferred from homology"/>
<evidence type="ECO:0000256" key="6">
    <source>
        <dbReference type="ARBA" id="ARBA00023849"/>
    </source>
</evidence>
<evidence type="ECO:0000256" key="1">
    <source>
        <dbReference type="ARBA" id="ARBA00004496"/>
    </source>
</evidence>
<dbReference type="Ensembl" id="ENSNMLT00000045447.1">
    <property type="protein sequence ID" value="ENSNMLP00000040877.1"/>
    <property type="gene ID" value="ENSNMLG00000025067.1"/>
</dbReference>
<protein>
    <recommendedName>
        <fullName evidence="6">Peroxiredoxin-like 2A</fullName>
    </recommendedName>
    <alternativeName>
        <fullName evidence="8">Peroxiredoxin-like 2 activated in M-CSF stimulated monocytes</fullName>
    </alternativeName>
    <alternativeName>
        <fullName evidence="7">Redox-regulatory protein FAM213A</fullName>
    </alternativeName>
</protein>
<evidence type="ECO:0000256" key="8">
    <source>
        <dbReference type="ARBA" id="ARBA00032129"/>
    </source>
</evidence>
<dbReference type="InterPro" id="IPR032801">
    <property type="entry name" value="PXL2A/B/C"/>
</dbReference>
<accession>A0A8C6UST5</accession>
<dbReference type="GO" id="GO:0016209">
    <property type="term" value="F:antioxidant activity"/>
    <property type="evidence" value="ECO:0007669"/>
    <property type="project" value="UniProtKB-KW"/>
</dbReference>
<dbReference type="PANTHER" id="PTHR28630:SF31">
    <property type="entry name" value="PEROXIREDOXIN-LIKE 2A"/>
    <property type="match status" value="1"/>
</dbReference>
<evidence type="ECO:0000256" key="7">
    <source>
        <dbReference type="ARBA" id="ARBA00032058"/>
    </source>
</evidence>
<reference evidence="9" key="1">
    <citation type="submission" date="2025-08" db="UniProtKB">
        <authorList>
            <consortium name="Ensembl"/>
        </authorList>
    </citation>
    <scope>IDENTIFICATION</scope>
</reference>
<evidence type="ECO:0000313" key="10">
    <source>
        <dbReference type="Proteomes" id="UP000694523"/>
    </source>
</evidence>
<evidence type="ECO:0000256" key="2">
    <source>
        <dbReference type="ARBA" id="ARBA00022490"/>
    </source>
</evidence>
<evidence type="ECO:0000256" key="5">
    <source>
        <dbReference type="ARBA" id="ARBA00023787"/>
    </source>
</evidence>
<evidence type="ECO:0000256" key="3">
    <source>
        <dbReference type="ARBA" id="ARBA00022862"/>
    </source>
</evidence>
<reference evidence="9" key="2">
    <citation type="submission" date="2025-09" db="UniProtKB">
        <authorList>
            <consortium name="Ensembl"/>
        </authorList>
    </citation>
    <scope>IDENTIFICATION</scope>
</reference>
<comment type="subcellular location">
    <subcellularLocation>
        <location evidence="1">Cytoplasm</location>
    </subcellularLocation>
</comment>
<keyword evidence="4" id="KW-0676">Redox-active center</keyword>
<evidence type="ECO:0000256" key="4">
    <source>
        <dbReference type="ARBA" id="ARBA00023284"/>
    </source>
</evidence>
<keyword evidence="3" id="KW-0049">Antioxidant</keyword>
<organism evidence="9 10">
    <name type="scientific">Neogobius melanostomus</name>
    <name type="common">round goby</name>
    <dbReference type="NCBI Taxonomy" id="47308"/>
    <lineage>
        <taxon>Eukaryota</taxon>
        <taxon>Metazoa</taxon>
        <taxon>Chordata</taxon>
        <taxon>Craniata</taxon>
        <taxon>Vertebrata</taxon>
        <taxon>Euteleostomi</taxon>
        <taxon>Actinopterygii</taxon>
        <taxon>Neopterygii</taxon>
        <taxon>Teleostei</taxon>
        <taxon>Neoteleostei</taxon>
        <taxon>Acanthomorphata</taxon>
        <taxon>Gobiaria</taxon>
        <taxon>Gobiiformes</taxon>
        <taxon>Gobioidei</taxon>
        <taxon>Gobiidae</taxon>
        <taxon>Benthophilinae</taxon>
        <taxon>Neogobiini</taxon>
        <taxon>Neogobius</taxon>
    </lineage>
</organism>
<keyword evidence="10" id="KW-1185">Reference proteome</keyword>
<dbReference type="AlphaFoldDB" id="A0A8C6UST5"/>
<keyword evidence="2" id="KW-0963">Cytoplasm</keyword>
<dbReference type="Pfam" id="PF13911">
    <property type="entry name" value="AhpC-TSA_2"/>
    <property type="match status" value="1"/>
</dbReference>
<dbReference type="Proteomes" id="UP000694523">
    <property type="component" value="Unplaced"/>
</dbReference>
<evidence type="ECO:0000313" key="9">
    <source>
        <dbReference type="Ensembl" id="ENSNMLP00000040877.1"/>
    </source>
</evidence>
<sequence>MSADLSSLGPLLQDLEVPLFAVVKENIGKKLDAFKKYFTGEVYVDQQRNSYGPRAYRRGYKGNLRGEAWSLEECLSLGRGILMEHREKEFRDKVNMLVVLTTIRKIKCKST</sequence>
<name>A0A8C6UST5_9GOBI</name>
<dbReference type="GO" id="GO:0005737">
    <property type="term" value="C:cytoplasm"/>
    <property type="evidence" value="ECO:0007669"/>
    <property type="project" value="UniProtKB-SubCell"/>
</dbReference>
<dbReference type="PANTHER" id="PTHR28630">
    <property type="match status" value="1"/>
</dbReference>
<comment type="similarity">
    <text evidence="5">Belongs to the peroxiredoxin-like PRXL2 family. PRXL2A subfamily.</text>
</comment>